<comment type="caution">
    <text evidence="2">The sequence shown here is derived from an EMBL/GenBank/DDBJ whole genome shotgun (WGS) entry which is preliminary data.</text>
</comment>
<feature type="region of interest" description="Disordered" evidence="1">
    <location>
        <begin position="112"/>
        <end position="131"/>
    </location>
</feature>
<reference evidence="3" key="1">
    <citation type="journal article" date="2020" name="Stud. Mycol.">
        <title>101 Dothideomycetes genomes: A test case for predicting lifestyles and emergence of pathogens.</title>
        <authorList>
            <person name="Haridas S."/>
            <person name="Albert R."/>
            <person name="Binder M."/>
            <person name="Bloem J."/>
            <person name="LaButti K."/>
            <person name="Salamov A."/>
            <person name="Andreopoulos B."/>
            <person name="Baker S."/>
            <person name="Barry K."/>
            <person name="Bills G."/>
            <person name="Bluhm B."/>
            <person name="Cannon C."/>
            <person name="Castanera R."/>
            <person name="Culley D."/>
            <person name="Daum C."/>
            <person name="Ezra D."/>
            <person name="Gonzalez J."/>
            <person name="Henrissat B."/>
            <person name="Kuo A."/>
            <person name="Liang C."/>
            <person name="Lipzen A."/>
            <person name="Lutzoni F."/>
            <person name="Magnuson J."/>
            <person name="Mondo S."/>
            <person name="Nolan M."/>
            <person name="Ohm R."/>
            <person name="Pangilinan J."/>
            <person name="Park H.-J."/>
            <person name="Ramirez L."/>
            <person name="Alfaro M."/>
            <person name="Sun H."/>
            <person name="Tritt A."/>
            <person name="Yoshinaga Y."/>
            <person name="Zwiers L.-H."/>
            <person name="Turgeon B."/>
            <person name="Goodwin S."/>
            <person name="Spatafora J."/>
            <person name="Crous P."/>
            <person name="Grigoriev I."/>
        </authorList>
    </citation>
    <scope>NUCLEOTIDE SEQUENCE [LARGE SCALE GENOMIC DNA]</scope>
    <source>
        <strain evidence="3">CBS 304.66</strain>
    </source>
</reference>
<evidence type="ECO:0000313" key="3">
    <source>
        <dbReference type="Proteomes" id="UP000800093"/>
    </source>
</evidence>
<protein>
    <submittedName>
        <fullName evidence="2">Uncharacterized protein</fullName>
    </submittedName>
</protein>
<proteinExistence type="predicted"/>
<name>A0A9P4N525_9PLEO</name>
<dbReference type="AlphaFoldDB" id="A0A9P4N525"/>
<dbReference type="Proteomes" id="UP000800093">
    <property type="component" value="Unassembled WGS sequence"/>
</dbReference>
<feature type="region of interest" description="Disordered" evidence="1">
    <location>
        <begin position="512"/>
        <end position="546"/>
    </location>
</feature>
<feature type="region of interest" description="Disordered" evidence="1">
    <location>
        <begin position="205"/>
        <end position="229"/>
    </location>
</feature>
<sequence>MGRHAKTSAPSAGKVQAAPALKANITSAEAETGKYLSSFGIDITYVPMHVLENLAAENKARKVDFTPNNHLVVAKDRRRKPGATHRVPIRKATRDGKAATVCLRNKFNERNAGASQQQDINGDYGSDASTAGVEDTTDIEYERKLKELLLLSNTGNVTVEDESTNEYSDVEMRDIGTNIDSESAIGRQVTPQEDDVAILEDPNVRTEASQKEFASSSFEQGPTDASPVSPTGAAPLFDASLTEKSSPRLETEFDTTTVSINPTTPLGLPSFPNRLENAFRNSYEKTAELVVLHVTPLAHSLFPVAGIESPQVSDLVSPSLFLTSLKLPRLPNFLHWVEHFSQPAHNWLSMQKTRFDLSISTYTVRLLSVASSLEDVPQPTAESCIVRHPPPMSKYFNCAQALTGPVLESSWLSMSGFAPNPSLTIPLSLARPYSFGPKLPSFPQGVQPFTEPAINSLMNQRKTYNGMLSSSMAGSSHTSVVPKDLVTSHQAAPVYENNSHTSKVVSILSEGNSTYEDASDGHEARSDSSTGFSDSRSRSHIPSPKG</sequence>
<evidence type="ECO:0000313" key="2">
    <source>
        <dbReference type="EMBL" id="KAF2266472.1"/>
    </source>
</evidence>
<accession>A0A9P4N525</accession>
<evidence type="ECO:0000256" key="1">
    <source>
        <dbReference type="SAM" id="MobiDB-lite"/>
    </source>
</evidence>
<keyword evidence="3" id="KW-1185">Reference proteome</keyword>
<organism evidence="2 3">
    <name type="scientific">Lojkania enalia</name>
    <dbReference type="NCBI Taxonomy" id="147567"/>
    <lineage>
        <taxon>Eukaryota</taxon>
        <taxon>Fungi</taxon>
        <taxon>Dikarya</taxon>
        <taxon>Ascomycota</taxon>
        <taxon>Pezizomycotina</taxon>
        <taxon>Dothideomycetes</taxon>
        <taxon>Pleosporomycetidae</taxon>
        <taxon>Pleosporales</taxon>
        <taxon>Pleosporales incertae sedis</taxon>
        <taxon>Lojkania</taxon>
    </lineage>
</organism>
<gene>
    <name evidence="2" type="ORF">CC78DRAFT_596758</name>
</gene>
<dbReference type="EMBL" id="ML986598">
    <property type="protein sequence ID" value="KAF2266472.1"/>
    <property type="molecule type" value="Genomic_DNA"/>
</dbReference>